<evidence type="ECO:0000256" key="4">
    <source>
        <dbReference type="ARBA" id="ARBA00005415"/>
    </source>
</evidence>
<dbReference type="EMBL" id="UYSL01020124">
    <property type="protein sequence ID" value="VDL72906.1"/>
    <property type="molecule type" value="Genomic_DNA"/>
</dbReference>
<evidence type="ECO:0000313" key="18">
    <source>
        <dbReference type="EMBL" id="VDL72906.1"/>
    </source>
</evidence>
<evidence type="ECO:0000256" key="9">
    <source>
        <dbReference type="ARBA" id="ARBA00022771"/>
    </source>
</evidence>
<dbReference type="PANTHER" id="PTHR45943:SF1">
    <property type="entry name" value="E3 UBIQUITIN-PROTEIN LIGASE MYCBP2"/>
    <property type="match status" value="1"/>
</dbReference>
<dbReference type="PROSITE" id="PS51284">
    <property type="entry name" value="DOC"/>
    <property type="match status" value="1"/>
</dbReference>
<dbReference type="PROSITE" id="PS50089">
    <property type="entry name" value="ZF_RING_2"/>
    <property type="match status" value="1"/>
</dbReference>
<dbReference type="Pfam" id="PF08005">
    <property type="entry name" value="PHR"/>
    <property type="match status" value="2"/>
</dbReference>
<keyword evidence="8" id="KW-0677">Repeat</keyword>
<evidence type="ECO:0000313" key="20">
    <source>
        <dbReference type="WBParaSite" id="NBR_0000931601-mRNA-1"/>
    </source>
</evidence>
<comment type="catalytic activity">
    <reaction evidence="1">
        <text>[E2 ubiquitin-conjugating enzyme]-S-ubiquitinyl-L-cysteine + [acceptor protein]-L-threonine = [E2 ubiquitin-conjugating enzyme]-L-cysteine + [acceptor protein]-3-O-ubiquitinyl-L-threonine.</text>
        <dbReference type="EC" id="2.3.2.33"/>
    </reaction>
</comment>
<evidence type="ECO:0000256" key="7">
    <source>
        <dbReference type="ARBA" id="ARBA00022723"/>
    </source>
</evidence>
<keyword evidence="11" id="KW-0862">Zinc</keyword>
<dbReference type="InterPro" id="IPR001841">
    <property type="entry name" value="Znf_RING"/>
</dbReference>
<dbReference type="GO" id="GO:0030424">
    <property type="term" value="C:axon"/>
    <property type="evidence" value="ECO:0007669"/>
    <property type="project" value="UniProtKB-SubCell"/>
</dbReference>
<dbReference type="CDD" id="cd19799">
    <property type="entry name" value="Bbox2_MYCBP2"/>
    <property type="match status" value="1"/>
</dbReference>
<dbReference type="STRING" id="27835.A0A0N4Y147"/>
<dbReference type="Pfam" id="PF00643">
    <property type="entry name" value="zf-B_box"/>
    <property type="match status" value="1"/>
</dbReference>
<dbReference type="FunFam" id="3.30.40.10:FF:000078">
    <property type="entry name" value="E3 ubiquitin-protein ligase MYCBP2 isoform X1"/>
    <property type="match status" value="1"/>
</dbReference>
<dbReference type="InterPro" id="IPR038648">
    <property type="entry name" value="PHR_sf"/>
</dbReference>
<evidence type="ECO:0000256" key="6">
    <source>
        <dbReference type="ARBA" id="ARBA00022679"/>
    </source>
</evidence>
<comment type="pathway">
    <text evidence="3">Protein modification; protein ubiquitination.</text>
</comment>
<dbReference type="EC" id="2.3.2.33" evidence="5"/>
<dbReference type="InterPro" id="IPR000315">
    <property type="entry name" value="Znf_B-box"/>
</dbReference>
<feature type="domain" description="B box-type" evidence="16">
    <location>
        <begin position="2177"/>
        <end position="2225"/>
    </location>
</feature>
<feature type="domain" description="DOC" evidence="17">
    <location>
        <begin position="1771"/>
        <end position="1965"/>
    </location>
</feature>
<protein>
    <recommendedName>
        <fullName evidence="5">RCR-type E3 ubiquitin transferase</fullName>
        <ecNumber evidence="5">2.3.2.33</ecNumber>
    </recommendedName>
</protein>
<dbReference type="GO" id="GO:0061630">
    <property type="term" value="F:ubiquitin protein ligase activity"/>
    <property type="evidence" value="ECO:0007669"/>
    <property type="project" value="UniProtKB-EC"/>
</dbReference>
<dbReference type="OMA" id="HSLPRMV"/>
<dbReference type="SUPFAM" id="SSF49785">
    <property type="entry name" value="Galactose-binding domain-like"/>
    <property type="match status" value="1"/>
</dbReference>
<dbReference type="InterPro" id="IPR004939">
    <property type="entry name" value="APC_su10/DOC_dom"/>
</dbReference>
<dbReference type="PROSITE" id="PS50119">
    <property type="entry name" value="ZF_BBOX"/>
    <property type="match status" value="1"/>
</dbReference>
<evidence type="ECO:0000256" key="1">
    <source>
        <dbReference type="ARBA" id="ARBA00000333"/>
    </source>
</evidence>
<comment type="subcellular location">
    <subcellularLocation>
        <location evidence="2">Cell projection</location>
        <location evidence="2">Axon</location>
    </subcellularLocation>
</comment>
<comment type="similarity">
    <text evidence="4">Belongs to the RING-Cys relay (RCR) family.</text>
</comment>
<evidence type="ECO:0000256" key="14">
    <source>
        <dbReference type="SAM" id="MobiDB-lite"/>
    </source>
</evidence>
<keyword evidence="7" id="KW-0479">Metal-binding</keyword>
<name>A0A0N4Y147_NIPBR</name>
<accession>A0A0N4Y147</accession>
<dbReference type="Proteomes" id="UP000271162">
    <property type="component" value="Unassembled WGS sequence"/>
</dbReference>
<dbReference type="GO" id="GO:0099174">
    <property type="term" value="P:regulation of presynapse organization"/>
    <property type="evidence" value="ECO:0007669"/>
    <property type="project" value="UniProtKB-ARBA"/>
</dbReference>
<evidence type="ECO:0000256" key="5">
    <source>
        <dbReference type="ARBA" id="ARBA00012249"/>
    </source>
</evidence>
<dbReference type="InterPro" id="IPR013083">
    <property type="entry name" value="Znf_RING/FYVE/PHD"/>
</dbReference>
<evidence type="ECO:0000259" key="17">
    <source>
        <dbReference type="PROSITE" id="PS51284"/>
    </source>
</evidence>
<dbReference type="SMART" id="SM00184">
    <property type="entry name" value="RING"/>
    <property type="match status" value="1"/>
</dbReference>
<evidence type="ECO:0000313" key="19">
    <source>
        <dbReference type="Proteomes" id="UP000271162"/>
    </source>
</evidence>
<proteinExistence type="inferred from homology"/>
<reference evidence="20" key="1">
    <citation type="submission" date="2016-04" db="UniProtKB">
        <authorList>
            <consortium name="WormBaseParasite"/>
        </authorList>
    </citation>
    <scope>IDENTIFICATION</scope>
</reference>
<gene>
    <name evidence="18" type="ORF">NBR_LOCUS9317</name>
</gene>
<dbReference type="GO" id="GO:0005634">
    <property type="term" value="C:nucleus"/>
    <property type="evidence" value="ECO:0007669"/>
    <property type="project" value="TreeGrafter"/>
</dbReference>
<evidence type="ECO:0000256" key="12">
    <source>
        <dbReference type="ARBA" id="ARBA00023273"/>
    </source>
</evidence>
<keyword evidence="9 13" id="KW-0863">Zinc-finger</keyword>
<dbReference type="Gene3D" id="3.30.40.10">
    <property type="entry name" value="Zinc/RING finger domain, C3HC4 (zinc finger)"/>
    <property type="match status" value="1"/>
</dbReference>
<keyword evidence="6" id="KW-0808">Transferase</keyword>
<keyword evidence="19" id="KW-1185">Reference proteome</keyword>
<feature type="domain" description="RING-type" evidence="15">
    <location>
        <begin position="2339"/>
        <end position="2390"/>
    </location>
</feature>
<evidence type="ECO:0000256" key="3">
    <source>
        <dbReference type="ARBA" id="ARBA00004906"/>
    </source>
</evidence>
<reference evidence="18 19" key="2">
    <citation type="submission" date="2018-11" db="EMBL/GenBank/DDBJ databases">
        <authorList>
            <consortium name="Pathogen Informatics"/>
        </authorList>
    </citation>
    <scope>NUCLEOTIDE SEQUENCE [LARGE SCALE GENOMIC DNA]</scope>
</reference>
<evidence type="ECO:0000259" key="16">
    <source>
        <dbReference type="PROSITE" id="PS50119"/>
    </source>
</evidence>
<dbReference type="GO" id="GO:0007411">
    <property type="term" value="P:axon guidance"/>
    <property type="evidence" value="ECO:0007669"/>
    <property type="project" value="TreeGrafter"/>
</dbReference>
<dbReference type="SUPFAM" id="SSF57850">
    <property type="entry name" value="RING/U-box"/>
    <property type="match status" value="1"/>
</dbReference>
<dbReference type="Gene3D" id="2.60.120.820">
    <property type="entry name" value="PHR domain"/>
    <property type="match status" value="2"/>
</dbReference>
<evidence type="ECO:0000256" key="13">
    <source>
        <dbReference type="PROSITE-ProRule" id="PRU00024"/>
    </source>
</evidence>
<organism evidence="20">
    <name type="scientific">Nippostrongylus brasiliensis</name>
    <name type="common">Rat hookworm</name>
    <dbReference type="NCBI Taxonomy" id="27835"/>
    <lineage>
        <taxon>Eukaryota</taxon>
        <taxon>Metazoa</taxon>
        <taxon>Ecdysozoa</taxon>
        <taxon>Nematoda</taxon>
        <taxon>Chromadorea</taxon>
        <taxon>Rhabditida</taxon>
        <taxon>Rhabditina</taxon>
        <taxon>Rhabditomorpha</taxon>
        <taxon>Strongyloidea</taxon>
        <taxon>Heligmosomidae</taxon>
        <taxon>Nippostrongylus</taxon>
    </lineage>
</organism>
<dbReference type="GO" id="GO:0008582">
    <property type="term" value="P:regulation of synaptic assembly at neuromuscular junction"/>
    <property type="evidence" value="ECO:0007669"/>
    <property type="project" value="TreeGrafter"/>
</dbReference>
<dbReference type="CDD" id="cd16463">
    <property type="entry name" value="RING-H2_PHR"/>
    <property type="match status" value="1"/>
</dbReference>
<sequence length="2587" mass="286120">MFVFPRQVGKEYVAIRRKHGSFAHHQLGPAGLYMSWCLESRHDILWSYNAAEMRVQAISMHPDRMDSLAFLRSPEWTVPLESPTHCSSTQLGISLLSCTYAAATISKGRMWNEKDFISSPEHGSSPTSGRSVVCRFESTGGGWGYSAHSIEAIQVKANKDVRLLGIGLYGGRGEYIAKIKLFRLPSDVSDEQCAEMLSESDETLYDCGQREAAALMLAQPVLMKANHWHVISAKISGPSSDCGATGRRVVECDDVTFTFRNSAISNNGTDVNVGQIPELYYQVVSSSGEGANSEDDKQEDFTTSRLFSSSSLDTVSPSAFLALLKVLDWSLARVFESHSECDHRLWNIERAAATALIVMRILSRYVLLVYQASSVDTSEPAAGFADAVVLLHTALLTVFDRSVDCILEENFALSIVLSEAISLFVEISSCFMPSLHLLLCHLALAISSPVGHPLIAAVVGSIARRDTLVDVFLHRTDFVRFPQLSKQLSEHFTMDHQRVDTLTTLPNVLRFLYEKSFCESNDSWNVASISQDIVVKLSKELAIPNVHKSLASTIVQSSIRFRRRSAVCAWDMSEGATDAICIRIDAGRIALRGVGVYLHAEQVRRVWQCEIYVLRDGDQFSLLAKTSCELNSGGAADTGVILLPESVNLSMGLTYAIKRGQIPYFLYSVVETEKSETSEVQEEMHKSFVMLLRLLSNKIGSFFVNGHIPQCARSLISRISGHVMVFMELFPSKAMETTCVLEQLIPMVSSVNGTLKESSISESFDQTSEVCEAKTTQVTVESQHPYKTNNIHSVVVGFEESVHFLCIQFSPSCETAQADDQLRVYMGVNKECYVPIGRYFGSKDWPSTPLLVPGNSLWFVLETTAEVEGVTAEQMYGFHCTVTGYPASRKDSNLRLEQELAWLSASACRVMVQLNSDASTIDHLSTAEEDTRILLEKHGSLLKKGLSLTHAPTLNEIIQKDLVFLREFLSACATSTAGFLARWLPSGPVVDPAKCQLTIVQTDMVVGKPIKVRLTTKDQFDREVMCSSMCVEVSMTAGDASIYSSARFASAVLPSLDVIKKNPFQPVLMNRCRYMSISAMPAYVNYSYEEIRLGFTKATVVREKINLKHKNNCTFEGEWTPSVAGSYRVACRVDGCELTHNYLIEISEREESVKRREHRAAQLSRARKANIPTTLPFQAIRMRLGTSLTAPTVGTIPRGGTIAYIEKIENEDGKWLRLTDETAVLYGHGNVSGQVWCLAYHQHLRRELIPIASDVLDRPPVRRQEDPPALHTSSTQQSVIIDANETYVLDASQRIQLYSRPSPDAIIEGAWLEGRTELEGSGWVSNQHGVWVRVANTNQFILAENSIGRSFIQSQSLSINGNEEEERSPPRHPHQGSTMSTALRPSVVECCRAVFAAFLWHEHLLWNHADVREASAPAALQPIVRLWIEVCAAVRTSVDQHLIVPPAGGKSFGTMTRKREPSGGGCELCDCTFKVPVTVHMRMNHPGCGQDSQGYGYNSSGKFTSGWSGDCGNGGRAASTWYLLCPTCRAQYLRKTPAGHRQERTRRWREFRLSTNAFDSRPEIIMRQNAMFLLDLNSSLDCDSKASSAATSGWTINLFPTQTPSPSVMGRSGPIGKKVVLQSPSAALRTLISHHTPSTAEMLKRPVLAFVVEHHDLKRLRAACEQSIVRAIGFSHAFRVWNWLLRLVSSETSVSDIILQYLTALSSYNSLSDVVTSQSSGVDGRLRSLCFKAWTIQLTAHEQELLILTCNILGTVGGVLSEPSISENWITDSSDPSHPVHQGNESVDVKEMRDLTSHTRIEASSRQAMVVCLTDGSPETFWESGEEDKSRARTLNVTFENCSPVLLCLFIDNCRDEACKTSQIAFRAAASDESFQLQVLGFLPEGNAEVMRPSASHQLFFNNTQHDAFALFQAISAQAFSGDSCEQQDALRERVVDLLFSRVTLQPLQNYVCAQVEAALEREVERLCSQGKRNYSYAVGLLAMANRMCETRAIGTGDCDVAARRQVLQAASRLLSFAPEAVQTQCLSSLCSLLPTARPSTVDVSRLLKHLLVPVAKALVLQVRDKAAHSVTTATMNSCLTNAPQSWRTDRAVSGVFNEDWSMCMRRELATILLGVVQLTTSLSKSASRESINKEPVHSILNSKRFWLSVAALALVRDRSWLALSEKWNDVRTPNQEPITLCENHDDGVTPAQVFCSDCECALCRECFSVMHLHKRNRSHRVTSLAPPPARLEEIDIHQGCARMRVANLLILFHGESLNGLVELPADPFAVLTNAANIAAGRATPSACRFCGNELDPHNQLVGICSHPDCVRFSATACCRNLPCGHPCGGTAQDGDDVCVICFTDRLCAAPCVRLGCGHLLHYHCVRAILEKRWPGPRIQFRFMNCPLCNVQIAHPSLLDLLDPLMALKNEVAQKANMRLEFDGMLGCAALTDPQSEYFGRPEEYAMDRYMYVLCNVCQKAYFGGESRCQMALQSFQFNAAELVCGGCSAPAGTEVCGRHGAEYLEYKCRYCCSIAVYFCFGTTHFCAACHDDFQRLVCLPRNQFPPCPTGPRATPGEGPCPLRRPHPPAGEEFALGCGICRNISTF</sequence>
<dbReference type="SMART" id="SM01337">
    <property type="entry name" value="APC10"/>
    <property type="match status" value="1"/>
</dbReference>
<dbReference type="PANTHER" id="PTHR45943">
    <property type="entry name" value="E3 UBIQUITIN-PROTEIN LIGASE MYCBP2"/>
    <property type="match status" value="1"/>
</dbReference>
<feature type="region of interest" description="Disordered" evidence="14">
    <location>
        <begin position="1358"/>
        <end position="1379"/>
    </location>
</feature>
<keyword evidence="12" id="KW-0966">Cell projection</keyword>
<dbReference type="Gene3D" id="2.60.120.260">
    <property type="entry name" value="Galactose-binding domain-like"/>
    <property type="match status" value="1"/>
</dbReference>
<evidence type="ECO:0000256" key="11">
    <source>
        <dbReference type="ARBA" id="ARBA00022833"/>
    </source>
</evidence>
<dbReference type="InterPro" id="IPR008979">
    <property type="entry name" value="Galactose-bd-like_sf"/>
</dbReference>
<dbReference type="InterPro" id="IPR012983">
    <property type="entry name" value="PHR"/>
</dbReference>
<dbReference type="SMART" id="SM00336">
    <property type="entry name" value="BBOX"/>
    <property type="match status" value="1"/>
</dbReference>
<keyword evidence="10" id="KW-0833">Ubl conjugation pathway</keyword>
<evidence type="ECO:0000256" key="10">
    <source>
        <dbReference type="ARBA" id="ARBA00022786"/>
    </source>
</evidence>
<evidence type="ECO:0000259" key="15">
    <source>
        <dbReference type="PROSITE" id="PS50089"/>
    </source>
</evidence>
<evidence type="ECO:0000256" key="8">
    <source>
        <dbReference type="ARBA" id="ARBA00022737"/>
    </source>
</evidence>
<dbReference type="GO" id="GO:0005886">
    <property type="term" value="C:plasma membrane"/>
    <property type="evidence" value="ECO:0007669"/>
    <property type="project" value="TreeGrafter"/>
</dbReference>
<dbReference type="WBParaSite" id="NBR_0000931601-mRNA-1">
    <property type="protein sequence ID" value="NBR_0000931601-mRNA-1"/>
    <property type="gene ID" value="NBR_0000931601"/>
</dbReference>
<dbReference type="GO" id="GO:0008270">
    <property type="term" value="F:zinc ion binding"/>
    <property type="evidence" value="ECO:0007669"/>
    <property type="project" value="UniProtKB-KW"/>
</dbReference>
<evidence type="ECO:0000256" key="2">
    <source>
        <dbReference type="ARBA" id="ARBA00004489"/>
    </source>
</evidence>